<organism evidence="1 2">
    <name type="scientific">Haloarcula hispanica (strain ATCC 33960 / DSM 4426 / JCM 8911 / NBRC 102182 / NCIMB 2187 / VKM B-1755)</name>
    <dbReference type="NCBI Taxonomy" id="634497"/>
    <lineage>
        <taxon>Archaea</taxon>
        <taxon>Methanobacteriati</taxon>
        <taxon>Methanobacteriota</taxon>
        <taxon>Stenosarchaea group</taxon>
        <taxon>Halobacteria</taxon>
        <taxon>Halobacteriales</taxon>
        <taxon>Haloarculaceae</taxon>
        <taxon>Haloarcula</taxon>
    </lineage>
</organism>
<dbReference type="KEGG" id="hhi:HAH_2823"/>
<evidence type="ECO:0000313" key="2">
    <source>
        <dbReference type="Proteomes" id="UP000005629"/>
    </source>
</evidence>
<dbReference type="eggNOG" id="arCOG06119">
    <property type="taxonomic scope" value="Archaea"/>
</dbReference>
<gene>
    <name evidence="1" type="ordered locus">HAH_2823</name>
</gene>
<dbReference type="EMBL" id="CP002921">
    <property type="protein sequence ID" value="AEM58403.1"/>
    <property type="molecule type" value="Genomic_DNA"/>
</dbReference>
<dbReference type="AlphaFoldDB" id="G0HS66"/>
<dbReference type="Proteomes" id="UP000005629">
    <property type="component" value="Chromosome I"/>
</dbReference>
<dbReference type="HOGENOM" id="CLU_759955_0_0_2"/>
<reference evidence="1 2" key="1">
    <citation type="journal article" date="2011" name="J. Bacteriol.">
        <title>Complete genome sequence of Haloarcula hispanica, a model haloarchaeon for studying genetics, metabolism, and virus-host interaction.</title>
        <authorList>
            <person name="Liu H."/>
            <person name="Wu Z."/>
            <person name="Li M."/>
            <person name="Zhang F."/>
            <person name="Zheng H."/>
            <person name="Han J."/>
            <person name="Liu J."/>
            <person name="Zhou J."/>
            <person name="Wang S."/>
            <person name="Xiang H."/>
        </authorList>
    </citation>
    <scope>NUCLEOTIDE SEQUENCE [LARGE SCALE GENOMIC DNA]</scope>
    <source>
        <strain evidence="2">ATCC 33960 / DSM 4426 / JCM 8911 / NBRC 102182 / NCIMB 2187 / VKM B-1755</strain>
    </source>
</reference>
<protein>
    <submittedName>
        <fullName evidence="1">Uncharacterized protein</fullName>
    </submittedName>
</protein>
<dbReference type="RefSeq" id="WP_014041464.1">
    <property type="nucleotide sequence ID" value="NC_015948.1"/>
</dbReference>
<dbReference type="GeneID" id="23804445"/>
<name>G0HS66_HALHT</name>
<accession>G0HS66</accession>
<proteinExistence type="predicted"/>
<evidence type="ECO:0000313" key="1">
    <source>
        <dbReference type="EMBL" id="AEM58403.1"/>
    </source>
</evidence>
<sequence>MSEDAGDFLGVSDIEFDSRDDFISNIDKKYRLEKLGGGFNIIAAVNNREDPSEFFDLLKQQFNVLERNGDLIRIHTTIDGEPVYSYVFLDEIAPIFLTQANKTDQIPPTIIKFLQSTQDIGRLMLSKREIDETRKRIVSEYDNVIVPYFSAKRSVDEPITAKKRPDTKRSIQYRATDGLETYREMRFNYGVLPRIMTFECPNEFKFKIKEDGTFVHVRGGIRTIWNCLQRQIERVEEVVEYANTGSYGETESEIFADDDKFTVSKPWAVEVTEGISSKQIETLPSQLDDSFWEFSVADYYSQPEVNSFEAEVIDETTHERTTLKSKGNDIRIFPREFTDVDQSLRLYNFITDHFDADCKPKKVV</sequence>
<dbReference type="OrthoDB" id="113835at2157"/>